<evidence type="ECO:0000313" key="2">
    <source>
        <dbReference type="EMBL" id="GDY80070.1"/>
    </source>
</evidence>
<comment type="caution">
    <text evidence="2">The sequence shown here is derived from an EMBL/GenBank/DDBJ whole genome shotgun (WGS) entry which is preliminary data.</text>
</comment>
<evidence type="ECO:0000313" key="4">
    <source>
        <dbReference type="Proteomes" id="UP000302139"/>
    </source>
</evidence>
<dbReference type="EMBL" id="BJHY01000002">
    <property type="protein sequence ID" value="GDY80070.1"/>
    <property type="molecule type" value="Genomic_DNA"/>
</dbReference>
<name>A0A4D4N6N8_STRAX</name>
<dbReference type="EMBL" id="BJHX01000003">
    <property type="protein sequence ID" value="GDY69803.1"/>
    <property type="molecule type" value="Genomic_DNA"/>
</dbReference>
<evidence type="ECO:0000313" key="1">
    <source>
        <dbReference type="EMBL" id="GDY69803.1"/>
    </source>
</evidence>
<sequence length="123" mass="12804">MLSAGWATGWHSTVYEPPVQSTVASPPHADTPTISNAVTTTVAVHPRSVDDADRLLMTFCPPLLLPLARTLPEQATACLKSIGELRAGGGSFDRVGVSGYILQKGEFGSPSAMQVPLLGGDTS</sequence>
<dbReference type="AlphaFoldDB" id="A0A4D4N6N8"/>
<evidence type="ECO:0000313" key="3">
    <source>
        <dbReference type="Proteomes" id="UP000299211"/>
    </source>
</evidence>
<reference evidence="2 3" key="1">
    <citation type="submission" date="2019-04" db="EMBL/GenBank/DDBJ databases">
        <title>Draft genome sequences of Streptomyces avermitilis ATCC 31267.</title>
        <authorList>
            <person name="Komaki H."/>
            <person name="Tamura T."/>
            <person name="Hosoyama A."/>
        </authorList>
    </citation>
    <scope>NUCLEOTIDE SEQUENCE [LARGE SCALE GENOMIC DNA]</scope>
    <source>
        <strain evidence="2 3">ATCC 31267</strain>
    </source>
</reference>
<dbReference type="Proteomes" id="UP000302139">
    <property type="component" value="Unassembled WGS sequence"/>
</dbReference>
<proteinExistence type="predicted"/>
<reference evidence="1 4" key="2">
    <citation type="submission" date="2019-04" db="EMBL/GenBank/DDBJ databases">
        <title>Draft genome sequences of Streptomyces avermitilis NBRC 14893.</title>
        <authorList>
            <person name="Komaki H."/>
            <person name="Tamura T."/>
            <person name="Hosoyama A."/>
        </authorList>
    </citation>
    <scope>NUCLEOTIDE SEQUENCE [LARGE SCALE GENOMIC DNA]</scope>
    <source>
        <strain evidence="1 4">NBRC 14893</strain>
    </source>
</reference>
<accession>A0A4D4N6N8</accession>
<dbReference type="Proteomes" id="UP000299211">
    <property type="component" value="Unassembled WGS sequence"/>
</dbReference>
<protein>
    <submittedName>
        <fullName evidence="2">Uncharacterized protein</fullName>
    </submittedName>
</protein>
<gene>
    <name evidence="1" type="ORF">SAV14893_091960</name>
    <name evidence="2" type="ORF">SAV31267_095550</name>
</gene>
<organism evidence="2 3">
    <name type="scientific">Streptomyces avermitilis</name>
    <dbReference type="NCBI Taxonomy" id="33903"/>
    <lineage>
        <taxon>Bacteria</taxon>
        <taxon>Bacillati</taxon>
        <taxon>Actinomycetota</taxon>
        <taxon>Actinomycetes</taxon>
        <taxon>Kitasatosporales</taxon>
        <taxon>Streptomycetaceae</taxon>
        <taxon>Streptomyces</taxon>
    </lineage>
</organism>